<dbReference type="AlphaFoldDB" id="A0A1I4ZVW7"/>
<dbReference type="Gene3D" id="3.40.50.620">
    <property type="entry name" value="HUPs"/>
    <property type="match status" value="1"/>
</dbReference>
<sequence>MFERIIVPIDGSPCSLNALEKAVELQKLCGLDCVLKIICVYRHQGAREASVSMVRPSTPDVIDKALSQHAREVVQDAKNRAFEMGGRNVTAHVMQGPTARTIMRFASEHQGDLIVMGGRGYGDLEALLLGSVSHKVTSLAHCPVMIVR</sequence>
<gene>
    <name evidence="3" type="ORF">SAMN04488056_101241</name>
</gene>
<dbReference type="SUPFAM" id="SSF52402">
    <property type="entry name" value="Adenine nucleotide alpha hydrolases-like"/>
    <property type="match status" value="1"/>
</dbReference>
<dbReference type="InterPro" id="IPR006015">
    <property type="entry name" value="Universal_stress_UspA"/>
</dbReference>
<dbReference type="RefSeq" id="WP_090068020.1">
    <property type="nucleotide sequence ID" value="NZ_FOVR01000001.1"/>
</dbReference>
<comment type="similarity">
    <text evidence="1">Belongs to the universal stress protein A family.</text>
</comment>
<dbReference type="OrthoDB" id="5564966at2"/>
<protein>
    <submittedName>
        <fullName evidence="3">Nucleotide-binding universal stress protein, UspA family</fullName>
    </submittedName>
</protein>
<feature type="domain" description="UspA" evidence="2">
    <location>
        <begin position="1"/>
        <end position="148"/>
    </location>
</feature>
<name>A0A1I4ZVW7_9HYPH</name>
<proteinExistence type="inferred from homology"/>
<organism evidence="3 4">
    <name type="scientific">Cohaesibacter marisflavi</name>
    <dbReference type="NCBI Taxonomy" id="655353"/>
    <lineage>
        <taxon>Bacteria</taxon>
        <taxon>Pseudomonadati</taxon>
        <taxon>Pseudomonadota</taxon>
        <taxon>Alphaproteobacteria</taxon>
        <taxon>Hyphomicrobiales</taxon>
        <taxon>Cohaesibacteraceae</taxon>
    </lineage>
</organism>
<dbReference type="STRING" id="655353.SAMN04488056_101241"/>
<dbReference type="PANTHER" id="PTHR46268">
    <property type="entry name" value="STRESS RESPONSE PROTEIN NHAX"/>
    <property type="match status" value="1"/>
</dbReference>
<evidence type="ECO:0000313" key="4">
    <source>
        <dbReference type="Proteomes" id="UP000199236"/>
    </source>
</evidence>
<keyword evidence="4" id="KW-1185">Reference proteome</keyword>
<accession>A0A1I4ZVW7</accession>
<evidence type="ECO:0000256" key="1">
    <source>
        <dbReference type="ARBA" id="ARBA00008791"/>
    </source>
</evidence>
<reference evidence="3 4" key="1">
    <citation type="submission" date="2016-10" db="EMBL/GenBank/DDBJ databases">
        <authorList>
            <person name="de Groot N.N."/>
        </authorList>
    </citation>
    <scope>NUCLEOTIDE SEQUENCE [LARGE SCALE GENOMIC DNA]</scope>
    <source>
        <strain evidence="3 4">CGMCC 1.9157</strain>
    </source>
</reference>
<evidence type="ECO:0000259" key="2">
    <source>
        <dbReference type="Pfam" id="PF00582"/>
    </source>
</evidence>
<dbReference type="InterPro" id="IPR014729">
    <property type="entry name" value="Rossmann-like_a/b/a_fold"/>
</dbReference>
<dbReference type="PRINTS" id="PR01438">
    <property type="entry name" value="UNVRSLSTRESS"/>
</dbReference>
<dbReference type="CDD" id="cd00293">
    <property type="entry name" value="USP-like"/>
    <property type="match status" value="1"/>
</dbReference>
<dbReference type="PANTHER" id="PTHR46268:SF6">
    <property type="entry name" value="UNIVERSAL STRESS PROTEIN UP12"/>
    <property type="match status" value="1"/>
</dbReference>
<dbReference type="Proteomes" id="UP000199236">
    <property type="component" value="Unassembled WGS sequence"/>
</dbReference>
<dbReference type="Pfam" id="PF00582">
    <property type="entry name" value="Usp"/>
    <property type="match status" value="1"/>
</dbReference>
<evidence type="ECO:0000313" key="3">
    <source>
        <dbReference type="EMBL" id="SFN54347.1"/>
    </source>
</evidence>
<dbReference type="InterPro" id="IPR006016">
    <property type="entry name" value="UspA"/>
</dbReference>
<dbReference type="EMBL" id="FOVR01000001">
    <property type="protein sequence ID" value="SFN54347.1"/>
    <property type="molecule type" value="Genomic_DNA"/>
</dbReference>